<dbReference type="PANTHER" id="PTHR10730:SF45">
    <property type="entry name" value="PROCOLLAGEN-LYSINE,2-OXOGLUTARATE 5-DIOXYGENASE"/>
    <property type="match status" value="1"/>
</dbReference>
<evidence type="ECO:0000313" key="3">
    <source>
        <dbReference type="EMBL" id="KAK9887384.1"/>
    </source>
</evidence>
<accession>A0AAW1V673</accession>
<reference evidence="3 4" key="1">
    <citation type="submission" date="2023-03" db="EMBL/GenBank/DDBJ databases">
        <title>Genome insight into feeding habits of ladybird beetles.</title>
        <authorList>
            <person name="Li H.-S."/>
            <person name="Huang Y.-H."/>
            <person name="Pang H."/>
        </authorList>
    </citation>
    <scope>NUCLEOTIDE SEQUENCE [LARGE SCALE GENOMIC DNA]</scope>
    <source>
        <strain evidence="3">SYSU_2023b</strain>
        <tissue evidence="3">Whole body</tissue>
    </source>
</reference>
<comment type="caution">
    <text evidence="3">The sequence shown here is derived from an EMBL/GenBank/DDBJ whole genome shotgun (WGS) entry which is preliminary data.</text>
</comment>
<keyword evidence="4" id="KW-1185">Reference proteome</keyword>
<dbReference type="InterPro" id="IPR050757">
    <property type="entry name" value="Collagen_mod_GT25"/>
</dbReference>
<dbReference type="GO" id="GO:0005783">
    <property type="term" value="C:endoplasmic reticulum"/>
    <property type="evidence" value="ECO:0007669"/>
    <property type="project" value="TreeGrafter"/>
</dbReference>
<feature type="domain" description="PLOD1-3-like GT" evidence="2">
    <location>
        <begin position="36"/>
        <end position="281"/>
    </location>
</feature>
<gene>
    <name evidence="3" type="ORF">WA026_022322</name>
</gene>
<dbReference type="Pfam" id="PF25342">
    <property type="entry name" value="GT_PLOD"/>
    <property type="match status" value="1"/>
</dbReference>
<organism evidence="3 4">
    <name type="scientific">Henosepilachna vigintioctopunctata</name>
    <dbReference type="NCBI Taxonomy" id="420089"/>
    <lineage>
        <taxon>Eukaryota</taxon>
        <taxon>Metazoa</taxon>
        <taxon>Ecdysozoa</taxon>
        <taxon>Arthropoda</taxon>
        <taxon>Hexapoda</taxon>
        <taxon>Insecta</taxon>
        <taxon>Pterygota</taxon>
        <taxon>Neoptera</taxon>
        <taxon>Endopterygota</taxon>
        <taxon>Coleoptera</taxon>
        <taxon>Polyphaga</taxon>
        <taxon>Cucujiformia</taxon>
        <taxon>Coccinelloidea</taxon>
        <taxon>Coccinellidae</taxon>
        <taxon>Epilachninae</taxon>
        <taxon>Epilachnini</taxon>
        <taxon>Henosepilachna</taxon>
    </lineage>
</organism>
<dbReference type="Proteomes" id="UP001431783">
    <property type="component" value="Unassembled WGS sequence"/>
</dbReference>
<evidence type="ECO:0000259" key="2">
    <source>
        <dbReference type="Pfam" id="PF25342"/>
    </source>
</evidence>
<evidence type="ECO:0000313" key="4">
    <source>
        <dbReference type="Proteomes" id="UP001431783"/>
    </source>
</evidence>
<evidence type="ECO:0000256" key="1">
    <source>
        <dbReference type="SAM" id="SignalP"/>
    </source>
</evidence>
<feature type="chain" id="PRO_5043463813" description="PLOD1-3-like GT domain-containing protein" evidence="1">
    <location>
        <begin position="33"/>
        <end position="295"/>
    </location>
</feature>
<proteinExistence type="predicted"/>
<name>A0AAW1V673_9CUCU</name>
<dbReference type="InterPro" id="IPR057589">
    <property type="entry name" value="GT_PLOD"/>
</dbReference>
<dbReference type="PANTHER" id="PTHR10730">
    <property type="entry name" value="PROCOLLAGEN-LYSINE,2-OXOGLUTARATE 5-DIOXYGENASE/GLYCOSYLTRANSFERASE 25 FAMILY MEMBER"/>
    <property type="match status" value="1"/>
</dbReference>
<protein>
    <recommendedName>
        <fullName evidence="2">PLOD1-3-like GT domain-containing protein</fullName>
    </recommendedName>
</protein>
<keyword evidence="1" id="KW-0732">Signal</keyword>
<feature type="signal peptide" evidence="1">
    <location>
        <begin position="1"/>
        <end position="32"/>
    </location>
</feature>
<dbReference type="GO" id="GO:0008475">
    <property type="term" value="F:procollagen-lysine 5-dioxygenase activity"/>
    <property type="evidence" value="ECO:0007669"/>
    <property type="project" value="TreeGrafter"/>
</dbReference>
<dbReference type="EMBL" id="JARQZJ010000109">
    <property type="protein sequence ID" value="KAK9887384.1"/>
    <property type="molecule type" value="Genomic_DNA"/>
</dbReference>
<dbReference type="AlphaFoldDB" id="A0AAW1V673"/>
<sequence>MSLNNLTIIHRMKMKQILLSAVIVLFFSHVSCEINKDDILVFTVATEETDGYQRYQLSAKEFGIKPIVLGFGQEWKGGDILRQPAGGWKVNLLKKALEEYKGQEKVILFTDSYDVLFLNNLDAIVNTFKTMDSKVVFGAEAYAWPKPELAEKYPVVTEGKRFLNSGLYIGYLEQVLELLNRDHIEDTEDDQLFFTKAYLDEEFRTKIGMQLDHKSEIFMNLNGAENEIEIAKLESKETERYRLKNVITHTEPMIIHGNGPSKRTTLNYIGNYLPNAWNSKKDAYTVNLVNSNCQQ</sequence>